<protein>
    <submittedName>
        <fullName evidence="1">Uncharacterized protein</fullName>
    </submittedName>
</protein>
<keyword evidence="2" id="KW-1185">Reference proteome</keyword>
<proteinExistence type="predicted"/>
<accession>A0ACD1E2R0</accession>
<sequence length="580" mass="63788">MTARQHQTPSASTTPVAHFVPTKEHDSPEIWEALLKYRPVNVLPADWTRVKDFCRQAVLTYGPSNAKIAAEMLSTVTLFVLWATREEYAPLDYEGIFHPSLMGRYLRSRVSNKNSSAYKSLHSRLFRIAAAVADVDHNRRKRGRFAVPVHEYAAAELADLESWAGAHRTAERRQQARTVLALMGGAGLWTKEALAVREADVLTDADGCSIRVSGRNARVVPVLSDFAQYLDAPGTRSDGARFVLFPDGSSAESRAGSLKLLYRGAHPSPNPQWLRDTWMLRQLRALPASIVMEAAGMPDVTTLRRYLPNASLQYEMWESALRNPAAYGASMENTGDNFSAYGDDTWRTAYGKLRDDVASATVKLRDALGNPAVGVAATSETTGLDGNRAREAALAKLRDHVDPENDKLGDAQRVEGRPRPRDRARGANYERRPMSAARNEQTLATDSTAFPAGTPTAPFKRVEQAVSTDSTAFPAGTPTAPFKRIAASEPHVDDARELVNGEERAPRRIETLEVEWTPKRPRKKSRYAALPPSTPNLPAALEDLATAAPKSQTDVPASEFEVLRAALLAEVRRSARGDKR</sequence>
<dbReference type="EMBL" id="CP076544">
    <property type="protein sequence ID" value="QWS33067.1"/>
    <property type="molecule type" value="Genomic_DNA"/>
</dbReference>
<reference evidence="1" key="1">
    <citation type="submission" date="2021-06" db="EMBL/GenBank/DDBJ databases">
        <authorList>
            <person name="Ellington A.J."/>
            <person name="Bryan N.C."/>
            <person name="Christner B.C."/>
            <person name="Reisch C.R."/>
        </authorList>
    </citation>
    <scope>NUCLEOTIDE SEQUENCE</scope>
    <source>
        <strain evidence="1">L6-1</strain>
    </source>
</reference>
<name>A0ACD1E2R0_9MICO</name>
<evidence type="ECO:0000313" key="1">
    <source>
        <dbReference type="EMBL" id="QWS33067.1"/>
    </source>
</evidence>
<evidence type="ECO:0000313" key="2">
    <source>
        <dbReference type="Proteomes" id="UP000681794"/>
    </source>
</evidence>
<organism evidence="1 2">
    <name type="scientific">Curtobacterium aetherium</name>
    <dbReference type="NCBI Taxonomy" id="2841594"/>
    <lineage>
        <taxon>Bacteria</taxon>
        <taxon>Bacillati</taxon>
        <taxon>Actinomycetota</taxon>
        <taxon>Actinomycetes</taxon>
        <taxon>Micrococcales</taxon>
        <taxon>Microbacteriaceae</taxon>
        <taxon>Curtobacterium</taxon>
    </lineage>
</organism>
<dbReference type="Proteomes" id="UP000681794">
    <property type="component" value="Chromosome"/>
</dbReference>
<gene>
    <name evidence="1" type="ORF">KM842_12520</name>
</gene>